<keyword evidence="3" id="KW-1185">Reference proteome</keyword>
<feature type="region of interest" description="Disordered" evidence="1">
    <location>
        <begin position="20"/>
        <end position="102"/>
    </location>
</feature>
<gene>
    <name evidence="2" type="ORF">K0M31_018579</name>
</gene>
<reference evidence="2" key="1">
    <citation type="submission" date="2021-10" db="EMBL/GenBank/DDBJ databases">
        <title>Melipona bicolor Genome sequencing and assembly.</title>
        <authorList>
            <person name="Araujo N.S."/>
            <person name="Arias M.C."/>
        </authorList>
    </citation>
    <scope>NUCLEOTIDE SEQUENCE</scope>
    <source>
        <strain evidence="2">USP_2M_L1-L4_2017</strain>
        <tissue evidence="2">Whole body</tissue>
    </source>
</reference>
<dbReference type="Proteomes" id="UP001177670">
    <property type="component" value="Unassembled WGS sequence"/>
</dbReference>
<dbReference type="EMBL" id="JAHYIQ010000007">
    <property type="protein sequence ID" value="KAK1130448.1"/>
    <property type="molecule type" value="Genomic_DNA"/>
</dbReference>
<evidence type="ECO:0000313" key="2">
    <source>
        <dbReference type="EMBL" id="KAK1130448.1"/>
    </source>
</evidence>
<protein>
    <submittedName>
        <fullName evidence="2">Uncharacterized protein</fullName>
    </submittedName>
</protein>
<accession>A0AA40KRU4</accession>
<name>A0AA40KRU4_9HYME</name>
<proteinExistence type="predicted"/>
<organism evidence="2 3">
    <name type="scientific">Melipona bicolor</name>
    <dbReference type="NCBI Taxonomy" id="60889"/>
    <lineage>
        <taxon>Eukaryota</taxon>
        <taxon>Metazoa</taxon>
        <taxon>Ecdysozoa</taxon>
        <taxon>Arthropoda</taxon>
        <taxon>Hexapoda</taxon>
        <taxon>Insecta</taxon>
        <taxon>Pterygota</taxon>
        <taxon>Neoptera</taxon>
        <taxon>Endopterygota</taxon>
        <taxon>Hymenoptera</taxon>
        <taxon>Apocrita</taxon>
        <taxon>Aculeata</taxon>
        <taxon>Apoidea</taxon>
        <taxon>Anthophila</taxon>
        <taxon>Apidae</taxon>
        <taxon>Melipona</taxon>
    </lineage>
</organism>
<sequence length="128" mass="14324">MPESSVECICVCTRFDDARTGKRERQEVEHEPQASNFPWAGGKAAPARLGQPAISAPVFQTHRPLTDARSDTEFSGSKFAQDPTAPVLQRHPLKKERESTRQNFHGVSRYNVELAEDRLARGQVCLSF</sequence>
<feature type="compositionally biased region" description="Basic and acidic residues" evidence="1">
    <location>
        <begin position="20"/>
        <end position="32"/>
    </location>
</feature>
<dbReference type="AlphaFoldDB" id="A0AA40KRU4"/>
<comment type="caution">
    <text evidence="2">The sequence shown here is derived from an EMBL/GenBank/DDBJ whole genome shotgun (WGS) entry which is preliminary data.</text>
</comment>
<evidence type="ECO:0000256" key="1">
    <source>
        <dbReference type="SAM" id="MobiDB-lite"/>
    </source>
</evidence>
<evidence type="ECO:0000313" key="3">
    <source>
        <dbReference type="Proteomes" id="UP001177670"/>
    </source>
</evidence>